<feature type="transmembrane region" description="Helical" evidence="1">
    <location>
        <begin position="37"/>
        <end position="59"/>
    </location>
</feature>
<keyword evidence="1" id="KW-0812">Transmembrane</keyword>
<evidence type="ECO:0000313" key="3">
    <source>
        <dbReference type="Proteomes" id="UP000324497"/>
    </source>
</evidence>
<evidence type="ECO:0000313" key="2">
    <source>
        <dbReference type="EMBL" id="AUJ32971.1"/>
    </source>
</evidence>
<proteinExistence type="predicted"/>
<protein>
    <submittedName>
        <fullName evidence="2">Uncharacterized protein</fullName>
    </submittedName>
</protein>
<gene>
    <name evidence="2" type="ORF">BSQ50_10725</name>
</gene>
<dbReference type="AlphaFoldDB" id="A0A3Q8D164"/>
<sequence length="61" mass="6885">MKKNEDSDLFEKDITKRLKKVQAPKQQKEKPISKLQVIALIVTVIIVAGIIISLLQTILSK</sequence>
<keyword evidence="3" id="KW-1185">Reference proteome</keyword>
<reference evidence="2 3" key="1">
    <citation type="submission" date="2016-11" db="EMBL/GenBank/DDBJ databases">
        <title>Interaction between Lactobacillus species and yeast in water kefir.</title>
        <authorList>
            <person name="Behr J."/>
            <person name="Xu D."/>
            <person name="Vogel R.F."/>
        </authorList>
    </citation>
    <scope>NUCLEOTIDE SEQUENCE [LARGE SCALE GENOMIC DNA]</scope>
    <source>
        <strain evidence="2 3">TMW 1.1827</strain>
    </source>
</reference>
<name>A0A3Q8D164_9LACO</name>
<dbReference type="KEGG" id="lng:BSQ50_10725"/>
<accession>A0A3Q8D164</accession>
<dbReference type="EMBL" id="CP018180">
    <property type="protein sequence ID" value="AUJ32971.1"/>
    <property type="molecule type" value="Genomic_DNA"/>
</dbReference>
<dbReference type="RefSeq" id="WP_057885052.1">
    <property type="nucleotide sequence ID" value="NZ_CP018180.1"/>
</dbReference>
<evidence type="ECO:0000256" key="1">
    <source>
        <dbReference type="SAM" id="Phobius"/>
    </source>
</evidence>
<dbReference type="GeneID" id="78522873"/>
<keyword evidence="1" id="KW-0472">Membrane</keyword>
<keyword evidence="1" id="KW-1133">Transmembrane helix</keyword>
<organism evidence="2 3">
    <name type="scientific">Liquorilactobacillus nagelii</name>
    <dbReference type="NCBI Taxonomy" id="82688"/>
    <lineage>
        <taxon>Bacteria</taxon>
        <taxon>Bacillati</taxon>
        <taxon>Bacillota</taxon>
        <taxon>Bacilli</taxon>
        <taxon>Lactobacillales</taxon>
        <taxon>Lactobacillaceae</taxon>
        <taxon>Liquorilactobacillus</taxon>
    </lineage>
</organism>
<dbReference type="Proteomes" id="UP000324497">
    <property type="component" value="Chromosome"/>
</dbReference>